<feature type="transmembrane region" description="Helical" evidence="9">
    <location>
        <begin position="72"/>
        <end position="94"/>
    </location>
</feature>
<feature type="transmembrane region" description="Helical" evidence="9">
    <location>
        <begin position="6"/>
        <end position="24"/>
    </location>
</feature>
<evidence type="ECO:0000313" key="10">
    <source>
        <dbReference type="EMBL" id="KAA1259923.1"/>
    </source>
</evidence>
<dbReference type="GO" id="GO:0015153">
    <property type="term" value="F:rhamnose transmembrane transporter activity"/>
    <property type="evidence" value="ECO:0007669"/>
    <property type="project" value="InterPro"/>
</dbReference>
<dbReference type="RefSeq" id="WP_068260885.1">
    <property type="nucleotide sequence ID" value="NZ_LWSK01000020.1"/>
</dbReference>
<sequence>MTPNPALGILLHAIGGLAAASFYAPLKKVRRWQWESFWLVMGLAAWLIAPWVVAFITTPDLINVLMQSPSRAWLLCIVFGLLWGLGNLTFGLSVRYLGMALGYSVALGFCMVFGTLLPPIVDGSAGEILATTSGQVIVGGVLTCLVGIALCGWAGMGKESELSEEEKTDANKEFAIGKGFAVASAAGILSACFAFGLAAGKPIADLSVAKGTSPIFSNNATLVVILLGGFASNAVWCLILNARNGSFGDYRSGPLGSQAINYGLSMLGGTIWYGQFFFYGMGSTKLGEQFEFSSWSIHMAFIIILSNLWGIIFHEWRGTSRGTRRRVWAGIATLIASTMVIGWGNYLAG</sequence>
<organism evidence="10 11">
    <name type="scientific">Rubripirellula obstinata</name>
    <dbReference type="NCBI Taxonomy" id="406547"/>
    <lineage>
        <taxon>Bacteria</taxon>
        <taxon>Pseudomonadati</taxon>
        <taxon>Planctomycetota</taxon>
        <taxon>Planctomycetia</taxon>
        <taxon>Pirellulales</taxon>
        <taxon>Pirellulaceae</taxon>
        <taxon>Rubripirellula</taxon>
    </lineage>
</organism>
<evidence type="ECO:0000256" key="1">
    <source>
        <dbReference type="ARBA" id="ARBA00022448"/>
    </source>
</evidence>
<feature type="transmembrane region" description="Helical" evidence="9">
    <location>
        <begin position="259"/>
        <end position="280"/>
    </location>
</feature>
<accession>A0A5B1CKJ6</accession>
<evidence type="ECO:0000256" key="7">
    <source>
        <dbReference type="ARBA" id="ARBA00022989"/>
    </source>
</evidence>
<evidence type="ECO:0000256" key="3">
    <source>
        <dbReference type="ARBA" id="ARBA00022519"/>
    </source>
</evidence>
<evidence type="ECO:0000256" key="5">
    <source>
        <dbReference type="ARBA" id="ARBA00022692"/>
    </source>
</evidence>
<dbReference type="OrthoDB" id="9790043at2"/>
<protein>
    <submittedName>
        <fullName evidence="10">L-rhamnose-proton symporter</fullName>
    </submittedName>
</protein>
<keyword evidence="2" id="KW-1003">Cell membrane</keyword>
<feature type="transmembrane region" description="Helical" evidence="9">
    <location>
        <begin position="133"/>
        <end position="154"/>
    </location>
</feature>
<keyword evidence="4" id="KW-0762">Sugar transport</keyword>
<feature type="transmembrane region" description="Helical" evidence="9">
    <location>
        <begin position="101"/>
        <end position="121"/>
    </location>
</feature>
<keyword evidence="6" id="KW-0769">Symport</keyword>
<name>A0A5B1CKJ6_9BACT</name>
<reference evidence="10 11" key="1">
    <citation type="submission" date="2019-08" db="EMBL/GenBank/DDBJ databases">
        <title>Deep-cultivation of Planctomycetes and their phenomic and genomic characterization uncovers novel biology.</title>
        <authorList>
            <person name="Wiegand S."/>
            <person name="Jogler M."/>
            <person name="Boedeker C."/>
            <person name="Pinto D."/>
            <person name="Vollmers J."/>
            <person name="Rivas-Marin E."/>
            <person name="Kohn T."/>
            <person name="Peeters S.H."/>
            <person name="Heuer A."/>
            <person name="Rast P."/>
            <person name="Oberbeckmann S."/>
            <person name="Bunk B."/>
            <person name="Jeske O."/>
            <person name="Meyerdierks A."/>
            <person name="Storesund J.E."/>
            <person name="Kallscheuer N."/>
            <person name="Luecker S."/>
            <person name="Lage O.M."/>
            <person name="Pohl T."/>
            <person name="Merkel B.J."/>
            <person name="Hornburger P."/>
            <person name="Mueller R.-W."/>
            <person name="Bruemmer F."/>
            <person name="Labrenz M."/>
            <person name="Spormann A.M."/>
            <person name="Op Den Camp H."/>
            <person name="Overmann J."/>
            <person name="Amann R."/>
            <person name="Jetten M.S.M."/>
            <person name="Mascher T."/>
            <person name="Medema M.H."/>
            <person name="Devos D.P."/>
            <person name="Kaster A.-K."/>
            <person name="Ovreas L."/>
            <person name="Rohde M."/>
            <person name="Galperin M.Y."/>
            <person name="Jogler C."/>
        </authorList>
    </citation>
    <scope>NUCLEOTIDE SEQUENCE [LARGE SCALE GENOMIC DNA]</scope>
    <source>
        <strain evidence="10 11">LF1</strain>
    </source>
</reference>
<proteinExistence type="predicted"/>
<evidence type="ECO:0000256" key="6">
    <source>
        <dbReference type="ARBA" id="ARBA00022847"/>
    </source>
</evidence>
<feature type="transmembrane region" description="Helical" evidence="9">
    <location>
        <begin position="36"/>
        <end position="57"/>
    </location>
</feature>
<feature type="transmembrane region" description="Helical" evidence="9">
    <location>
        <begin position="220"/>
        <end position="239"/>
    </location>
</feature>
<evidence type="ECO:0000256" key="9">
    <source>
        <dbReference type="SAM" id="Phobius"/>
    </source>
</evidence>
<dbReference type="EMBL" id="VRLW01000001">
    <property type="protein sequence ID" value="KAA1259923.1"/>
    <property type="molecule type" value="Genomic_DNA"/>
</dbReference>
<keyword evidence="11" id="KW-1185">Reference proteome</keyword>
<evidence type="ECO:0000256" key="8">
    <source>
        <dbReference type="ARBA" id="ARBA00023136"/>
    </source>
</evidence>
<feature type="transmembrane region" description="Helical" evidence="9">
    <location>
        <begin position="175"/>
        <end position="200"/>
    </location>
</feature>
<keyword evidence="7 9" id="KW-1133">Transmembrane helix</keyword>
<dbReference type="GO" id="GO:0015293">
    <property type="term" value="F:symporter activity"/>
    <property type="evidence" value="ECO:0007669"/>
    <property type="project" value="UniProtKB-KW"/>
</dbReference>
<evidence type="ECO:0000256" key="4">
    <source>
        <dbReference type="ARBA" id="ARBA00022597"/>
    </source>
</evidence>
<keyword evidence="1" id="KW-0813">Transport</keyword>
<feature type="transmembrane region" description="Helical" evidence="9">
    <location>
        <begin position="326"/>
        <end position="346"/>
    </location>
</feature>
<dbReference type="AlphaFoldDB" id="A0A5B1CKJ6"/>
<dbReference type="Pfam" id="PF06379">
    <property type="entry name" value="RhaT"/>
    <property type="match status" value="1"/>
</dbReference>
<evidence type="ECO:0000256" key="2">
    <source>
        <dbReference type="ARBA" id="ARBA00022475"/>
    </source>
</evidence>
<evidence type="ECO:0000313" key="11">
    <source>
        <dbReference type="Proteomes" id="UP000322699"/>
    </source>
</evidence>
<comment type="caution">
    <text evidence="10">The sequence shown here is derived from an EMBL/GenBank/DDBJ whole genome shotgun (WGS) entry which is preliminary data.</text>
</comment>
<keyword evidence="5 9" id="KW-0812">Transmembrane</keyword>
<gene>
    <name evidence="10" type="primary">rhaT_1</name>
    <name evidence="10" type="ORF">LF1_24600</name>
</gene>
<dbReference type="Proteomes" id="UP000322699">
    <property type="component" value="Unassembled WGS sequence"/>
</dbReference>
<keyword evidence="8 9" id="KW-0472">Membrane</keyword>
<feature type="transmembrane region" description="Helical" evidence="9">
    <location>
        <begin position="292"/>
        <end position="314"/>
    </location>
</feature>
<keyword evidence="3" id="KW-0997">Cell inner membrane</keyword>
<dbReference type="GO" id="GO:0016020">
    <property type="term" value="C:membrane"/>
    <property type="evidence" value="ECO:0007669"/>
    <property type="project" value="InterPro"/>
</dbReference>
<dbReference type="InterPro" id="IPR004673">
    <property type="entry name" value="L-rhamnose-proton_sym_RhaT"/>
</dbReference>